<keyword evidence="2" id="KW-0731">Sigma factor</keyword>
<reference evidence="7 8" key="1">
    <citation type="submission" date="2019-08" db="EMBL/GenBank/DDBJ databases">
        <title>Deep-cultivation of Planctomycetes and their phenomic and genomic characterization uncovers novel biology.</title>
        <authorList>
            <person name="Wiegand S."/>
            <person name="Jogler M."/>
            <person name="Boedeker C."/>
            <person name="Pinto D."/>
            <person name="Vollmers J."/>
            <person name="Rivas-Marin E."/>
            <person name="Kohn T."/>
            <person name="Peeters S.H."/>
            <person name="Heuer A."/>
            <person name="Rast P."/>
            <person name="Oberbeckmann S."/>
            <person name="Bunk B."/>
            <person name="Jeske O."/>
            <person name="Meyerdierks A."/>
            <person name="Storesund J.E."/>
            <person name="Kallscheuer N."/>
            <person name="Luecker S."/>
            <person name="Lage O.M."/>
            <person name="Pohl T."/>
            <person name="Merkel B.J."/>
            <person name="Hornburger P."/>
            <person name="Mueller R.-W."/>
            <person name="Bruemmer F."/>
            <person name="Labrenz M."/>
            <person name="Spormann A.M."/>
            <person name="Op den Camp H."/>
            <person name="Overmann J."/>
            <person name="Amann R."/>
            <person name="Jetten M.S.M."/>
            <person name="Mascher T."/>
            <person name="Medema M.H."/>
            <person name="Devos D.P."/>
            <person name="Kaster A.-K."/>
            <person name="Ovreas L."/>
            <person name="Rohde M."/>
            <person name="Galperin M.Y."/>
            <person name="Jogler C."/>
        </authorList>
    </citation>
    <scope>NUCLEOTIDE SEQUENCE [LARGE SCALE GENOMIC DNA]</scope>
    <source>
        <strain evidence="7 8">FC18</strain>
    </source>
</reference>
<dbReference type="PANTHER" id="PTHR30385">
    <property type="entry name" value="SIGMA FACTOR F FLAGELLAR"/>
    <property type="match status" value="1"/>
</dbReference>
<keyword evidence="8" id="KW-1185">Reference proteome</keyword>
<dbReference type="AlphaFoldDB" id="A0A5B9PDX0"/>
<feature type="domain" description="RNA polymerase sigma-70 region 4" evidence="6">
    <location>
        <begin position="181"/>
        <end position="228"/>
    </location>
</feature>
<dbReference type="CDD" id="cd06171">
    <property type="entry name" value="Sigma70_r4"/>
    <property type="match status" value="1"/>
</dbReference>
<feature type="domain" description="RNA polymerase sigma-70 region 2" evidence="5">
    <location>
        <begin position="28"/>
        <end position="90"/>
    </location>
</feature>
<evidence type="ECO:0000256" key="4">
    <source>
        <dbReference type="ARBA" id="ARBA00023163"/>
    </source>
</evidence>
<organism evidence="7 8">
    <name type="scientific">Mariniblastus fucicola</name>
    <dbReference type="NCBI Taxonomy" id="980251"/>
    <lineage>
        <taxon>Bacteria</taxon>
        <taxon>Pseudomonadati</taxon>
        <taxon>Planctomycetota</taxon>
        <taxon>Planctomycetia</taxon>
        <taxon>Pirellulales</taxon>
        <taxon>Pirellulaceae</taxon>
        <taxon>Mariniblastus</taxon>
    </lineage>
</organism>
<dbReference type="KEGG" id="mff:MFFC18_32930"/>
<gene>
    <name evidence="7" type="primary">sigD_3</name>
    <name evidence="7" type="ORF">MFFC18_32930</name>
</gene>
<dbReference type="GO" id="GO:0006352">
    <property type="term" value="P:DNA-templated transcription initiation"/>
    <property type="evidence" value="ECO:0007669"/>
    <property type="project" value="InterPro"/>
</dbReference>
<dbReference type="GO" id="GO:0016987">
    <property type="term" value="F:sigma factor activity"/>
    <property type="evidence" value="ECO:0007669"/>
    <property type="project" value="UniProtKB-KW"/>
</dbReference>
<dbReference type="SUPFAM" id="SSF88946">
    <property type="entry name" value="Sigma2 domain of RNA polymerase sigma factors"/>
    <property type="match status" value="1"/>
</dbReference>
<dbReference type="InterPro" id="IPR007630">
    <property type="entry name" value="RNA_pol_sigma70_r4"/>
</dbReference>
<keyword evidence="3" id="KW-0238">DNA-binding</keyword>
<evidence type="ECO:0000256" key="1">
    <source>
        <dbReference type="ARBA" id="ARBA00023015"/>
    </source>
</evidence>
<accession>A0A5B9PDX0</accession>
<dbReference type="EMBL" id="CP042912">
    <property type="protein sequence ID" value="QEG23395.1"/>
    <property type="molecule type" value="Genomic_DNA"/>
</dbReference>
<dbReference type="Pfam" id="PF04545">
    <property type="entry name" value="Sigma70_r4"/>
    <property type="match status" value="1"/>
</dbReference>
<evidence type="ECO:0000313" key="8">
    <source>
        <dbReference type="Proteomes" id="UP000322214"/>
    </source>
</evidence>
<dbReference type="Gene3D" id="1.10.1740.10">
    <property type="match status" value="1"/>
</dbReference>
<dbReference type="InterPro" id="IPR013324">
    <property type="entry name" value="RNA_pol_sigma_r3/r4-like"/>
</dbReference>
<dbReference type="SUPFAM" id="SSF88659">
    <property type="entry name" value="Sigma3 and sigma4 domains of RNA polymerase sigma factors"/>
    <property type="match status" value="1"/>
</dbReference>
<dbReference type="InterPro" id="IPR000943">
    <property type="entry name" value="RNA_pol_sigma70"/>
</dbReference>
<dbReference type="Pfam" id="PF04542">
    <property type="entry name" value="Sigma70_r2"/>
    <property type="match status" value="1"/>
</dbReference>
<dbReference type="OrthoDB" id="9799825at2"/>
<dbReference type="Gene3D" id="1.20.140.160">
    <property type="match status" value="1"/>
</dbReference>
<dbReference type="STRING" id="980251.GCA_001642875_02781"/>
<dbReference type="NCBIfam" id="TIGR02937">
    <property type="entry name" value="sigma70-ECF"/>
    <property type="match status" value="1"/>
</dbReference>
<evidence type="ECO:0000256" key="3">
    <source>
        <dbReference type="ARBA" id="ARBA00023125"/>
    </source>
</evidence>
<evidence type="ECO:0000259" key="6">
    <source>
        <dbReference type="Pfam" id="PF04545"/>
    </source>
</evidence>
<keyword evidence="4" id="KW-0804">Transcription</keyword>
<evidence type="ECO:0000256" key="2">
    <source>
        <dbReference type="ARBA" id="ARBA00023082"/>
    </source>
</evidence>
<dbReference type="PRINTS" id="PR00046">
    <property type="entry name" value="SIGMA70FCT"/>
</dbReference>
<dbReference type="PANTHER" id="PTHR30385:SF7">
    <property type="entry name" value="RNA POLYMERASE SIGMA FACTOR FLIA"/>
    <property type="match status" value="1"/>
</dbReference>
<dbReference type="GO" id="GO:0003677">
    <property type="term" value="F:DNA binding"/>
    <property type="evidence" value="ECO:0007669"/>
    <property type="project" value="UniProtKB-KW"/>
</dbReference>
<dbReference type="InterPro" id="IPR014284">
    <property type="entry name" value="RNA_pol_sigma-70_dom"/>
</dbReference>
<dbReference type="InterPro" id="IPR013325">
    <property type="entry name" value="RNA_pol_sigma_r2"/>
</dbReference>
<dbReference type="Proteomes" id="UP000322214">
    <property type="component" value="Chromosome"/>
</dbReference>
<keyword evidence="1" id="KW-0805">Transcription regulation</keyword>
<protein>
    <submittedName>
        <fullName evidence="7">RNA polymerase sigma-D factor</fullName>
    </submittedName>
</protein>
<sequence length="236" mass="26618">MNSASNTYKRTASGADRERLILDNVDYVGKILSTITVATNDPDERENLKSAGMVGLIESANSFDISLGISFRTFAFPRIRGAIIDELRKLAPVSQKMLHQIGLIKKAWQLLQPPVTPEQLAKKTELSLDQIEASLEAMRFLEPEDWNDLSCIVHQSWKSDEFAPEHEIEKLEMKELLAESIGELPEKERLVVTMYYSDELNLAEIGAVLSLSESRVSRIMAAAKFRLKEQILARLK</sequence>
<evidence type="ECO:0000313" key="7">
    <source>
        <dbReference type="EMBL" id="QEG23395.1"/>
    </source>
</evidence>
<dbReference type="RefSeq" id="WP_075082114.1">
    <property type="nucleotide sequence ID" value="NZ_CP042912.1"/>
</dbReference>
<proteinExistence type="predicted"/>
<name>A0A5B9PDX0_9BACT</name>
<dbReference type="InterPro" id="IPR007627">
    <property type="entry name" value="RNA_pol_sigma70_r2"/>
</dbReference>
<evidence type="ECO:0000259" key="5">
    <source>
        <dbReference type="Pfam" id="PF04542"/>
    </source>
</evidence>